<organism evidence="1 2">
    <name type="scientific">Ensete ventricosum</name>
    <name type="common">Abyssinian banana</name>
    <name type="synonym">Musa ensete</name>
    <dbReference type="NCBI Taxonomy" id="4639"/>
    <lineage>
        <taxon>Eukaryota</taxon>
        <taxon>Viridiplantae</taxon>
        <taxon>Streptophyta</taxon>
        <taxon>Embryophyta</taxon>
        <taxon>Tracheophyta</taxon>
        <taxon>Spermatophyta</taxon>
        <taxon>Magnoliopsida</taxon>
        <taxon>Liliopsida</taxon>
        <taxon>Zingiberales</taxon>
        <taxon>Musaceae</taxon>
        <taxon>Ensete</taxon>
    </lineage>
</organism>
<evidence type="ECO:0000313" key="1">
    <source>
        <dbReference type="EMBL" id="KAJ8491408.1"/>
    </source>
</evidence>
<accession>A0AAV8PI88</accession>
<protein>
    <submittedName>
        <fullName evidence="1">Uncharacterized protein</fullName>
    </submittedName>
</protein>
<proteinExistence type="predicted"/>
<evidence type="ECO:0000313" key="2">
    <source>
        <dbReference type="Proteomes" id="UP001222027"/>
    </source>
</evidence>
<dbReference type="AlphaFoldDB" id="A0AAV8PI88"/>
<reference evidence="1 2" key="1">
    <citation type="submission" date="2022-12" db="EMBL/GenBank/DDBJ databases">
        <title>Chromosome-scale assembly of the Ensete ventricosum genome.</title>
        <authorList>
            <person name="Dussert Y."/>
            <person name="Stocks J."/>
            <person name="Wendawek A."/>
            <person name="Woldeyes F."/>
            <person name="Nichols R.A."/>
            <person name="Borrell J.S."/>
        </authorList>
    </citation>
    <scope>NUCLEOTIDE SEQUENCE [LARGE SCALE GENOMIC DNA]</scope>
    <source>
        <strain evidence="2">cv. Maze</strain>
        <tissue evidence="1">Seeds</tissue>
    </source>
</reference>
<name>A0AAV8PI88_ENSVE</name>
<dbReference type="EMBL" id="JAQQAF010000004">
    <property type="protein sequence ID" value="KAJ8491408.1"/>
    <property type="molecule type" value="Genomic_DNA"/>
</dbReference>
<keyword evidence="2" id="KW-1185">Reference proteome</keyword>
<gene>
    <name evidence="1" type="ORF">OPV22_013129</name>
</gene>
<comment type="caution">
    <text evidence="1">The sequence shown here is derived from an EMBL/GenBank/DDBJ whole genome shotgun (WGS) entry which is preliminary data.</text>
</comment>
<sequence>MGFLTLEAHTEVDRGWILLVAKRLELSFFKYYSVQSSGSSNTIIDLHGYMLCQWNHVISPNTAFRFIPPDMFTIGYYNFQIPLMVQQHHTLTFFCGCSFQNLELA</sequence>
<dbReference type="Proteomes" id="UP001222027">
    <property type="component" value="Unassembled WGS sequence"/>
</dbReference>